<sequence>MTAFTAATAAVLTAAPAQASTTPVTDTATRAWRTSFRASTGSTSTATVATGKSTAWTFTSDSNGSKPRAYHLTGGKWRASALPRAVDELVLKTSASSDRNVWAGTLGSFTSSSAGVSAAPPAGHPGLGAAASRKGVPARVLRWDGRKWTIMKSFPNTMVTAIAAPSARDAWVFTVPTDADAMPAIWHFDGRTWKRTATRVQVSDVVFRSSRDIWAAGFDNTRDGTSVVAHFDGRAWKRERLPRSAADVFFFGITADRDRVWVSADGMNDKGYAFFKDRRGWHRELIPGAGHLSPAARPFVTDRGEFAIMTMPIGENTPAPYRERNLVFHRKSAGKWHVDLVPEKVDGRLFDPWEGAAPLRGTGTILIGGSLGSRPAVVAYRPNH</sequence>
<dbReference type="OrthoDB" id="3515089at2"/>
<protein>
    <recommendedName>
        <fullName evidence="4">WD40 repeat domain-containing protein</fullName>
    </recommendedName>
</protein>
<dbReference type="Proteomes" id="UP000261811">
    <property type="component" value="Unassembled WGS sequence"/>
</dbReference>
<evidence type="ECO:0000313" key="3">
    <source>
        <dbReference type="Proteomes" id="UP000261811"/>
    </source>
</evidence>
<dbReference type="EMBL" id="QURH01000127">
    <property type="protein sequence ID" value="RFU42376.1"/>
    <property type="molecule type" value="Genomic_DNA"/>
</dbReference>
<evidence type="ECO:0000313" key="2">
    <source>
        <dbReference type="EMBL" id="RFU42376.1"/>
    </source>
</evidence>
<keyword evidence="3" id="KW-1185">Reference proteome</keyword>
<evidence type="ECO:0000256" key="1">
    <source>
        <dbReference type="SAM" id="SignalP"/>
    </source>
</evidence>
<dbReference type="RefSeq" id="WP_117356641.1">
    <property type="nucleotide sequence ID" value="NZ_QURH01000127.1"/>
</dbReference>
<evidence type="ECO:0008006" key="4">
    <source>
        <dbReference type="Google" id="ProtNLM"/>
    </source>
</evidence>
<feature type="chain" id="PRO_5017019855" description="WD40 repeat domain-containing protein" evidence="1">
    <location>
        <begin position="20"/>
        <end position="384"/>
    </location>
</feature>
<name>A0A372JRF8_9ACTN</name>
<organism evidence="2 3">
    <name type="scientific">Actinomadura logoneensis</name>
    <dbReference type="NCBI Taxonomy" id="2293572"/>
    <lineage>
        <taxon>Bacteria</taxon>
        <taxon>Bacillati</taxon>
        <taxon>Actinomycetota</taxon>
        <taxon>Actinomycetes</taxon>
        <taxon>Streptosporangiales</taxon>
        <taxon>Thermomonosporaceae</taxon>
        <taxon>Actinomadura</taxon>
    </lineage>
</organism>
<accession>A0A372JRF8</accession>
<dbReference type="AlphaFoldDB" id="A0A372JRF8"/>
<comment type="caution">
    <text evidence="2">The sequence shown here is derived from an EMBL/GenBank/DDBJ whole genome shotgun (WGS) entry which is preliminary data.</text>
</comment>
<proteinExistence type="predicted"/>
<reference evidence="2 3" key="1">
    <citation type="submission" date="2018-08" db="EMBL/GenBank/DDBJ databases">
        <title>Actinomadura jelena sp. nov., a novel Actinomycete isolated from soil in Chad.</title>
        <authorList>
            <person name="Shi L."/>
        </authorList>
    </citation>
    <scope>NUCLEOTIDE SEQUENCE [LARGE SCALE GENOMIC DNA]</scope>
    <source>
        <strain evidence="2 3">NEAU-G17</strain>
    </source>
</reference>
<gene>
    <name evidence="2" type="ORF">DZF91_06860</name>
</gene>
<feature type="signal peptide" evidence="1">
    <location>
        <begin position="1"/>
        <end position="19"/>
    </location>
</feature>
<keyword evidence="1" id="KW-0732">Signal</keyword>